<organism evidence="2 3">
    <name type="scientific">Tigriopus californicus</name>
    <name type="common">Marine copepod</name>
    <dbReference type="NCBI Taxonomy" id="6832"/>
    <lineage>
        <taxon>Eukaryota</taxon>
        <taxon>Metazoa</taxon>
        <taxon>Ecdysozoa</taxon>
        <taxon>Arthropoda</taxon>
        <taxon>Crustacea</taxon>
        <taxon>Multicrustacea</taxon>
        <taxon>Hexanauplia</taxon>
        <taxon>Copepoda</taxon>
        <taxon>Harpacticoida</taxon>
        <taxon>Harpacticidae</taxon>
        <taxon>Tigriopus</taxon>
    </lineage>
</organism>
<feature type="compositionally biased region" description="Low complexity" evidence="1">
    <location>
        <begin position="31"/>
        <end position="52"/>
    </location>
</feature>
<name>A0A553PK10_TIGCA</name>
<dbReference type="AlphaFoldDB" id="A0A553PK10"/>
<feature type="compositionally biased region" description="Polar residues" evidence="1">
    <location>
        <begin position="250"/>
        <end position="268"/>
    </location>
</feature>
<evidence type="ECO:0000313" key="2">
    <source>
        <dbReference type="EMBL" id="TRY77999.1"/>
    </source>
</evidence>
<proteinExistence type="predicted"/>
<protein>
    <submittedName>
        <fullName evidence="2">Uncharacterized protein</fullName>
    </submittedName>
</protein>
<comment type="caution">
    <text evidence="2">The sequence shown here is derived from an EMBL/GenBank/DDBJ whole genome shotgun (WGS) entry which is preliminary data.</text>
</comment>
<sequence length="284" mass="31642">MCWGKTHLGLIVEPYLSRQLELCHDIELNPGPRSSFPRSSRAQSRGSSRSQSLQAKRENLTSSTSDCSILNQAPPSEDQRLDHLENEVKSLANILANLDTSVLELKDVIQDMRPAYNQALQVLATSNVPPASAKNNLVFHGIPPEPLEIQMEGEPEFCRDVMETRVKQVFREHLRISRDIPITQVYRIEMPNANPEEIKPIVVGFRSSKDKENILRHANLLRKANIYITEDTTGKKSMVASPKKRVPSRTLKNQAETDHLSSCNSDYAPSSHSGTSSGGSAFAD</sequence>
<keyword evidence="3" id="KW-1185">Reference proteome</keyword>
<dbReference type="EMBL" id="VCGU01000003">
    <property type="protein sequence ID" value="TRY77999.1"/>
    <property type="molecule type" value="Genomic_DNA"/>
</dbReference>
<feature type="region of interest" description="Disordered" evidence="1">
    <location>
        <begin position="31"/>
        <end position="76"/>
    </location>
</feature>
<dbReference type="Gene3D" id="3.30.70.1820">
    <property type="entry name" value="L1 transposable element, RRM domain"/>
    <property type="match status" value="1"/>
</dbReference>
<evidence type="ECO:0000256" key="1">
    <source>
        <dbReference type="SAM" id="MobiDB-lite"/>
    </source>
</evidence>
<reference evidence="2 3" key="1">
    <citation type="journal article" date="2018" name="Nat. Ecol. Evol.">
        <title>Genomic signatures of mitonuclear coevolution across populations of Tigriopus californicus.</title>
        <authorList>
            <person name="Barreto F.S."/>
            <person name="Watson E.T."/>
            <person name="Lima T.G."/>
            <person name="Willett C.S."/>
            <person name="Edmands S."/>
            <person name="Li W."/>
            <person name="Burton R.S."/>
        </authorList>
    </citation>
    <scope>NUCLEOTIDE SEQUENCE [LARGE SCALE GENOMIC DNA]</scope>
    <source>
        <strain evidence="2 3">San Diego</strain>
    </source>
</reference>
<dbReference type="Proteomes" id="UP000318571">
    <property type="component" value="Chromosome 11"/>
</dbReference>
<evidence type="ECO:0000313" key="3">
    <source>
        <dbReference type="Proteomes" id="UP000318571"/>
    </source>
</evidence>
<gene>
    <name evidence="2" type="ORF">TCAL_07855</name>
</gene>
<feature type="compositionally biased region" description="Low complexity" evidence="1">
    <location>
        <begin position="270"/>
        <end position="284"/>
    </location>
</feature>
<feature type="region of interest" description="Disordered" evidence="1">
    <location>
        <begin position="234"/>
        <end position="284"/>
    </location>
</feature>
<accession>A0A553PK10</accession>
<feature type="compositionally biased region" description="Polar residues" evidence="1">
    <location>
        <begin position="60"/>
        <end position="74"/>
    </location>
</feature>